<comment type="caution">
    <text evidence="2">The sequence shown here is derived from an EMBL/GenBank/DDBJ whole genome shotgun (WGS) entry which is preliminary data.</text>
</comment>
<organism evidence="2 3">
    <name type="scientific">Maribacter arenosus</name>
    <dbReference type="NCBI Taxonomy" id="1854708"/>
    <lineage>
        <taxon>Bacteria</taxon>
        <taxon>Pseudomonadati</taxon>
        <taxon>Bacteroidota</taxon>
        <taxon>Flavobacteriia</taxon>
        <taxon>Flavobacteriales</taxon>
        <taxon>Flavobacteriaceae</taxon>
        <taxon>Maribacter</taxon>
    </lineage>
</organism>
<keyword evidence="1" id="KW-1133">Transmembrane helix</keyword>
<proteinExistence type="predicted"/>
<sequence>MEENQPKTGKYALNFGIILGIVSIVFSIMLFTMDMHYERNTAVQIISLILAAAAIVLAISSFKKANGGFLTLSEAMKIGTGVALIAGILGLLYFFIQSNFIEPDYWDKAYEIGKQTALENNPQLTEEQIDQGIEMQKKFSWLFYPIGLIINIIIGLVLGLIIGLIMKKQKPAY</sequence>
<keyword evidence="1" id="KW-0812">Transmembrane</keyword>
<feature type="transmembrane region" description="Helical" evidence="1">
    <location>
        <begin position="142"/>
        <end position="166"/>
    </location>
</feature>
<dbReference type="EMBL" id="JABTCG010000001">
    <property type="protein sequence ID" value="MBD0849041.1"/>
    <property type="molecule type" value="Genomic_DNA"/>
</dbReference>
<feature type="transmembrane region" description="Helical" evidence="1">
    <location>
        <begin position="74"/>
        <end position="96"/>
    </location>
</feature>
<evidence type="ECO:0000313" key="2">
    <source>
        <dbReference type="EMBL" id="MBD0849041.1"/>
    </source>
</evidence>
<accession>A0ABR7V5R0</accession>
<gene>
    <name evidence="2" type="ORF">HPE63_00050</name>
</gene>
<dbReference type="Proteomes" id="UP000598350">
    <property type="component" value="Unassembled WGS sequence"/>
</dbReference>
<evidence type="ECO:0000313" key="3">
    <source>
        <dbReference type="Proteomes" id="UP000598350"/>
    </source>
</evidence>
<protein>
    <submittedName>
        <fullName evidence="2">DUF4199 domain-containing protein</fullName>
    </submittedName>
</protein>
<feature type="transmembrane region" description="Helical" evidence="1">
    <location>
        <begin position="43"/>
        <end position="62"/>
    </location>
</feature>
<evidence type="ECO:0000256" key="1">
    <source>
        <dbReference type="SAM" id="Phobius"/>
    </source>
</evidence>
<keyword evidence="1" id="KW-0472">Membrane</keyword>
<name>A0ABR7V5R0_9FLAO</name>
<dbReference type="Pfam" id="PF13858">
    <property type="entry name" value="DUF4199"/>
    <property type="match status" value="1"/>
</dbReference>
<feature type="transmembrane region" description="Helical" evidence="1">
    <location>
        <begin position="12"/>
        <end position="31"/>
    </location>
</feature>
<dbReference type="RefSeq" id="WP_188312189.1">
    <property type="nucleotide sequence ID" value="NZ_JABTCG010000001.1"/>
</dbReference>
<dbReference type="InterPro" id="IPR025250">
    <property type="entry name" value="DUF4199"/>
</dbReference>
<reference evidence="2 3" key="1">
    <citation type="submission" date="2020-05" db="EMBL/GenBank/DDBJ databases">
        <title>The draft genome sequence of Maribacter arenosus CAU 1321.</title>
        <authorList>
            <person name="Mu L."/>
        </authorList>
    </citation>
    <scope>NUCLEOTIDE SEQUENCE [LARGE SCALE GENOMIC DNA]</scope>
    <source>
        <strain evidence="2 3">CAU 1321</strain>
    </source>
</reference>
<keyword evidence="3" id="KW-1185">Reference proteome</keyword>